<sequence>MGDSFVTGTDATVSPGRVIWITGLSGAGKSTVAQALCDRLLWAGVSVTLLDGDELREVFQPLTARGAGYDMEGRRALALTYARLCQLMARQGQTVIIATISLFEEVHRWNRENLPGYLEVFLDVPLNELERRDPKSIYRSYRSGELTQVAGLDLDVDLPKAPDLHVTEEDYPAVDSIVGAIIRHIEAR</sequence>
<dbReference type="InterPro" id="IPR050512">
    <property type="entry name" value="Sulf_AdTrans/APS_kinase"/>
</dbReference>
<gene>
    <name evidence="3" type="ORF">HNR38_003064</name>
</gene>
<feature type="domain" description="APS kinase" evidence="2">
    <location>
        <begin position="16"/>
        <end position="166"/>
    </location>
</feature>
<evidence type="ECO:0000259" key="2">
    <source>
        <dbReference type="Pfam" id="PF01583"/>
    </source>
</evidence>
<dbReference type="GO" id="GO:0005524">
    <property type="term" value="F:ATP binding"/>
    <property type="evidence" value="ECO:0007669"/>
    <property type="project" value="InterPro"/>
</dbReference>
<keyword evidence="1 3" id="KW-0808">Transferase</keyword>
<dbReference type="NCBIfam" id="NF004041">
    <property type="entry name" value="PRK05541.1"/>
    <property type="match status" value="1"/>
</dbReference>
<reference evidence="3 4" key="1">
    <citation type="submission" date="2020-08" db="EMBL/GenBank/DDBJ databases">
        <title>Genomic Encyclopedia of Type Strains, Phase IV (KMG-IV): sequencing the most valuable type-strain genomes for metagenomic binning, comparative biology and taxonomic classification.</title>
        <authorList>
            <person name="Goeker M."/>
        </authorList>
    </citation>
    <scope>NUCLEOTIDE SEQUENCE [LARGE SCALE GENOMIC DNA]</scope>
    <source>
        <strain evidence="3 4">DSM 22359</strain>
    </source>
</reference>
<comment type="caution">
    <text evidence="3">The sequence shown here is derived from an EMBL/GenBank/DDBJ whole genome shotgun (WGS) entry which is preliminary data.</text>
</comment>
<proteinExistence type="predicted"/>
<dbReference type="PANTHER" id="PTHR42700">
    <property type="entry name" value="SULFATE ADENYLYLTRANSFERASE"/>
    <property type="match status" value="1"/>
</dbReference>
<evidence type="ECO:0000313" key="4">
    <source>
        <dbReference type="Proteomes" id="UP000591735"/>
    </source>
</evidence>
<dbReference type="Gene3D" id="3.40.50.300">
    <property type="entry name" value="P-loop containing nucleotide triphosphate hydrolases"/>
    <property type="match status" value="1"/>
</dbReference>
<dbReference type="AlphaFoldDB" id="A0A840UNZ0"/>
<name>A0A840UNZ0_9GAMM</name>
<dbReference type="RefSeq" id="WP_183705869.1">
    <property type="nucleotide sequence ID" value="NZ_JACHFE010000009.1"/>
</dbReference>
<dbReference type="EC" id="2.7.1.25" evidence="3"/>
<dbReference type="GO" id="GO:0010134">
    <property type="term" value="P:sulfate assimilation via adenylyl sulfate reduction"/>
    <property type="evidence" value="ECO:0007669"/>
    <property type="project" value="TreeGrafter"/>
</dbReference>
<dbReference type="Pfam" id="PF01583">
    <property type="entry name" value="APS_kinase"/>
    <property type="match status" value="1"/>
</dbReference>
<dbReference type="GO" id="GO:0004781">
    <property type="term" value="F:sulfate adenylyltransferase (ATP) activity"/>
    <property type="evidence" value="ECO:0007669"/>
    <property type="project" value="TreeGrafter"/>
</dbReference>
<dbReference type="GO" id="GO:0004020">
    <property type="term" value="F:adenylylsulfate kinase activity"/>
    <property type="evidence" value="ECO:0007669"/>
    <property type="project" value="UniProtKB-EC"/>
</dbReference>
<dbReference type="InterPro" id="IPR027417">
    <property type="entry name" value="P-loop_NTPase"/>
</dbReference>
<dbReference type="EMBL" id="JACHFE010000009">
    <property type="protein sequence ID" value="MBB5322557.1"/>
    <property type="molecule type" value="Genomic_DNA"/>
</dbReference>
<dbReference type="GO" id="GO:0005737">
    <property type="term" value="C:cytoplasm"/>
    <property type="evidence" value="ECO:0007669"/>
    <property type="project" value="TreeGrafter"/>
</dbReference>
<keyword evidence="3" id="KW-0418">Kinase</keyword>
<dbReference type="SUPFAM" id="SSF52540">
    <property type="entry name" value="P-loop containing nucleoside triphosphate hydrolases"/>
    <property type="match status" value="1"/>
</dbReference>
<keyword evidence="4" id="KW-1185">Reference proteome</keyword>
<dbReference type="Proteomes" id="UP000591735">
    <property type="component" value="Unassembled WGS sequence"/>
</dbReference>
<dbReference type="CDD" id="cd02027">
    <property type="entry name" value="APSK"/>
    <property type="match status" value="1"/>
</dbReference>
<dbReference type="GO" id="GO:0019379">
    <property type="term" value="P:sulfate assimilation, phosphoadenylyl sulfate reduction by phosphoadenylyl-sulfate reductase (thioredoxin)"/>
    <property type="evidence" value="ECO:0007669"/>
    <property type="project" value="TreeGrafter"/>
</dbReference>
<evidence type="ECO:0000313" key="3">
    <source>
        <dbReference type="EMBL" id="MBB5322557.1"/>
    </source>
</evidence>
<organism evidence="3 4">
    <name type="scientific">Marinobacter oulmenensis</name>
    <dbReference type="NCBI Taxonomy" id="643747"/>
    <lineage>
        <taxon>Bacteria</taxon>
        <taxon>Pseudomonadati</taxon>
        <taxon>Pseudomonadota</taxon>
        <taxon>Gammaproteobacteria</taxon>
        <taxon>Pseudomonadales</taxon>
        <taxon>Marinobacteraceae</taxon>
        <taxon>Marinobacter</taxon>
    </lineage>
</organism>
<dbReference type="PANTHER" id="PTHR42700:SF1">
    <property type="entry name" value="SULFATE ADENYLYLTRANSFERASE"/>
    <property type="match status" value="1"/>
</dbReference>
<accession>A0A840UNZ0</accession>
<dbReference type="GO" id="GO:0070814">
    <property type="term" value="P:hydrogen sulfide biosynthetic process"/>
    <property type="evidence" value="ECO:0007669"/>
    <property type="project" value="UniProtKB-UniPathway"/>
</dbReference>
<protein>
    <submittedName>
        <fullName evidence="3">Adenylylsulfate kinase</fullName>
        <ecNumber evidence="3">2.7.1.25</ecNumber>
    </submittedName>
</protein>
<evidence type="ECO:0000256" key="1">
    <source>
        <dbReference type="ARBA" id="ARBA00022679"/>
    </source>
</evidence>
<dbReference type="UniPathway" id="UPA00140">
    <property type="reaction ID" value="UER00205"/>
</dbReference>
<dbReference type="InterPro" id="IPR059117">
    <property type="entry name" value="APS_kinase_dom"/>
</dbReference>